<dbReference type="InterPro" id="IPR059179">
    <property type="entry name" value="MLKL-like_MCAfunc"/>
</dbReference>
<organism evidence="1 2">
    <name type="scientific">Mycena albidolilacea</name>
    <dbReference type="NCBI Taxonomy" id="1033008"/>
    <lineage>
        <taxon>Eukaryota</taxon>
        <taxon>Fungi</taxon>
        <taxon>Dikarya</taxon>
        <taxon>Basidiomycota</taxon>
        <taxon>Agaricomycotina</taxon>
        <taxon>Agaricomycetes</taxon>
        <taxon>Agaricomycetidae</taxon>
        <taxon>Agaricales</taxon>
        <taxon>Marasmiineae</taxon>
        <taxon>Mycenaceae</taxon>
        <taxon>Mycena</taxon>
    </lineage>
</organism>
<dbReference type="EMBL" id="JARIHO010000003">
    <property type="protein sequence ID" value="KAJ7364518.1"/>
    <property type="molecule type" value="Genomic_DNA"/>
</dbReference>
<protein>
    <submittedName>
        <fullName evidence="1">Uncharacterized protein</fullName>
    </submittedName>
</protein>
<dbReference type="AlphaFoldDB" id="A0AAD7APX6"/>
<dbReference type="Gene3D" id="1.20.930.20">
    <property type="entry name" value="Adaptor protein Cbl, N-terminal domain"/>
    <property type="match status" value="1"/>
</dbReference>
<dbReference type="Proteomes" id="UP001218218">
    <property type="component" value="Unassembled WGS sequence"/>
</dbReference>
<proteinExistence type="predicted"/>
<dbReference type="GO" id="GO:0007166">
    <property type="term" value="P:cell surface receptor signaling pathway"/>
    <property type="evidence" value="ECO:0007669"/>
    <property type="project" value="InterPro"/>
</dbReference>
<dbReference type="InterPro" id="IPR036537">
    <property type="entry name" value="Adaptor_Cbl_N_dom_sf"/>
</dbReference>
<comment type="caution">
    <text evidence="1">The sequence shown here is derived from an EMBL/GenBank/DDBJ whole genome shotgun (WGS) entry which is preliminary data.</text>
</comment>
<accession>A0AAD7APX6</accession>
<gene>
    <name evidence="1" type="ORF">DFH08DRAFT_839468</name>
</gene>
<evidence type="ECO:0000313" key="2">
    <source>
        <dbReference type="Proteomes" id="UP001218218"/>
    </source>
</evidence>
<name>A0AAD7APX6_9AGAR</name>
<dbReference type="CDD" id="cd21037">
    <property type="entry name" value="MLKL_NTD"/>
    <property type="match status" value="1"/>
</dbReference>
<sequence>MNAFQPIAVSAVEVCRAADLVETKKARILAAHAVTKTEKAINRMVPLPLSPEVVQKLAVLESKLDEIRRSIEKMPARSKNGAKRLMSHLFDREYQRLKTELERSSKALLKSTNDTATDNGISKVECILELASLGIRVATAICEAPALDFLKPAVGIAGVICDTARSVKSNREAALELAEHSSTVTKCIVDHAARVDLSAASNDEALVALNSALEKIRLYLADLQRPRRRIAFLIMANQEKDRTMQLNRGLDKALMLFTSATVLGTRAEVHSYRHQITTLVRLDSDMKQTLTIMHADLAEITKRENDKPKNLDTTALVPFSTSQLTAFFLD</sequence>
<evidence type="ECO:0000313" key="1">
    <source>
        <dbReference type="EMBL" id="KAJ7364518.1"/>
    </source>
</evidence>
<keyword evidence="2" id="KW-1185">Reference proteome</keyword>
<reference evidence="1" key="1">
    <citation type="submission" date="2023-03" db="EMBL/GenBank/DDBJ databases">
        <title>Massive genome expansion in bonnet fungi (Mycena s.s.) driven by repeated elements and novel gene families across ecological guilds.</title>
        <authorList>
            <consortium name="Lawrence Berkeley National Laboratory"/>
            <person name="Harder C.B."/>
            <person name="Miyauchi S."/>
            <person name="Viragh M."/>
            <person name="Kuo A."/>
            <person name="Thoen E."/>
            <person name="Andreopoulos B."/>
            <person name="Lu D."/>
            <person name="Skrede I."/>
            <person name="Drula E."/>
            <person name="Henrissat B."/>
            <person name="Morin E."/>
            <person name="Kohler A."/>
            <person name="Barry K."/>
            <person name="LaButti K."/>
            <person name="Morin E."/>
            <person name="Salamov A."/>
            <person name="Lipzen A."/>
            <person name="Mereny Z."/>
            <person name="Hegedus B."/>
            <person name="Baldrian P."/>
            <person name="Stursova M."/>
            <person name="Weitz H."/>
            <person name="Taylor A."/>
            <person name="Grigoriev I.V."/>
            <person name="Nagy L.G."/>
            <person name="Martin F."/>
            <person name="Kauserud H."/>
        </authorList>
    </citation>
    <scope>NUCLEOTIDE SEQUENCE</scope>
    <source>
        <strain evidence="1">CBHHK002</strain>
    </source>
</reference>